<keyword evidence="7 11" id="KW-1133">Transmembrane helix</keyword>
<keyword evidence="14" id="KW-1185">Reference proteome</keyword>
<evidence type="ECO:0000256" key="11">
    <source>
        <dbReference type="SAM" id="Phobius"/>
    </source>
</evidence>
<organism evidence="13 14">
    <name type="scientific">Natronospira bacteriovora</name>
    <dbReference type="NCBI Taxonomy" id="3069753"/>
    <lineage>
        <taxon>Bacteria</taxon>
        <taxon>Pseudomonadati</taxon>
        <taxon>Pseudomonadota</taxon>
        <taxon>Gammaproteobacteria</taxon>
        <taxon>Natronospirales</taxon>
        <taxon>Natronospiraceae</taxon>
        <taxon>Natronospira</taxon>
    </lineage>
</organism>
<dbReference type="InterPro" id="IPR022346">
    <property type="entry name" value="T2SS_GspH"/>
</dbReference>
<evidence type="ECO:0000256" key="6">
    <source>
        <dbReference type="ARBA" id="ARBA00022692"/>
    </source>
</evidence>
<proteinExistence type="inferred from homology"/>
<sequence length="168" mass="18689">MKQQRGITLLELIITLAVVGILIGLATPSFRAMIQNNRITTQVNEFVTAVNMARSEAVRRGDPVTLCSSEDGQSCTGQDDWAIGWIVLGQDTDGNDEVLRVWRAPSGQPVMAEQDNESEVIFLPNGMVDRELRIRHSIPDATCDQVRIIRLIRGGRTDIRRLECDEDG</sequence>
<keyword evidence="3" id="KW-1003">Cell membrane</keyword>
<dbReference type="Proteomes" id="UP001239019">
    <property type="component" value="Unassembled WGS sequence"/>
</dbReference>
<evidence type="ECO:0000256" key="8">
    <source>
        <dbReference type="ARBA" id="ARBA00023136"/>
    </source>
</evidence>
<evidence type="ECO:0000256" key="3">
    <source>
        <dbReference type="ARBA" id="ARBA00022475"/>
    </source>
</evidence>
<protein>
    <recommendedName>
        <fullName evidence="2">Type II secretion system protein H</fullName>
    </recommendedName>
    <alternativeName>
        <fullName evidence="10">General secretion pathway protein H</fullName>
    </alternativeName>
</protein>
<evidence type="ECO:0000256" key="2">
    <source>
        <dbReference type="ARBA" id="ARBA00021549"/>
    </source>
</evidence>
<reference evidence="13 14" key="1">
    <citation type="submission" date="2023-08" db="EMBL/GenBank/DDBJ databases">
        <title>Whole-genome sequencing of halo(alkali)philic microorganisms from hypersaline lakes.</title>
        <authorList>
            <person name="Sorokin D.Y."/>
            <person name="Abbas B."/>
            <person name="Merkel A.Y."/>
        </authorList>
    </citation>
    <scope>NUCLEOTIDE SEQUENCE [LARGE SCALE GENOMIC DNA]</scope>
    <source>
        <strain evidence="13 14">AB-CW4</strain>
    </source>
</reference>
<feature type="transmembrane region" description="Helical" evidence="11">
    <location>
        <begin position="12"/>
        <end position="34"/>
    </location>
</feature>
<dbReference type="InterPro" id="IPR045584">
    <property type="entry name" value="Pilin-like"/>
</dbReference>
<dbReference type="SUPFAM" id="SSF54523">
    <property type="entry name" value="Pili subunits"/>
    <property type="match status" value="1"/>
</dbReference>
<dbReference type="InterPro" id="IPR012902">
    <property type="entry name" value="N_methyl_site"/>
</dbReference>
<feature type="domain" description="General secretion pathway GspH" evidence="12">
    <location>
        <begin position="42"/>
        <end position="137"/>
    </location>
</feature>
<dbReference type="PROSITE" id="PS00409">
    <property type="entry name" value="PROKAR_NTER_METHYL"/>
    <property type="match status" value="1"/>
</dbReference>
<evidence type="ECO:0000313" key="13">
    <source>
        <dbReference type="EMBL" id="MDQ2068804.1"/>
    </source>
</evidence>
<dbReference type="Gene3D" id="3.55.40.10">
    <property type="entry name" value="minor pseudopilin epsh domain"/>
    <property type="match status" value="1"/>
</dbReference>
<evidence type="ECO:0000256" key="9">
    <source>
        <dbReference type="ARBA" id="ARBA00025772"/>
    </source>
</evidence>
<dbReference type="NCBIfam" id="TIGR02532">
    <property type="entry name" value="IV_pilin_GFxxxE"/>
    <property type="match status" value="1"/>
</dbReference>
<evidence type="ECO:0000256" key="7">
    <source>
        <dbReference type="ARBA" id="ARBA00022989"/>
    </source>
</evidence>
<keyword evidence="8 11" id="KW-0472">Membrane</keyword>
<comment type="similarity">
    <text evidence="9">Belongs to the GSP H family.</text>
</comment>
<comment type="caution">
    <text evidence="13">The sequence shown here is derived from an EMBL/GenBank/DDBJ whole genome shotgun (WGS) entry which is preliminary data.</text>
</comment>
<name>A0ABU0W4C1_9GAMM</name>
<evidence type="ECO:0000256" key="10">
    <source>
        <dbReference type="ARBA" id="ARBA00030775"/>
    </source>
</evidence>
<dbReference type="Pfam" id="PF07963">
    <property type="entry name" value="N_methyl"/>
    <property type="match status" value="1"/>
</dbReference>
<dbReference type="RefSeq" id="WP_306727304.1">
    <property type="nucleotide sequence ID" value="NZ_JAVDDT010000002.1"/>
</dbReference>
<gene>
    <name evidence="13" type="ORF">RBH19_02810</name>
</gene>
<evidence type="ECO:0000256" key="1">
    <source>
        <dbReference type="ARBA" id="ARBA00004377"/>
    </source>
</evidence>
<keyword evidence="6 11" id="KW-0812">Transmembrane</keyword>
<dbReference type="Pfam" id="PF12019">
    <property type="entry name" value="GspH"/>
    <property type="match status" value="1"/>
</dbReference>
<evidence type="ECO:0000256" key="5">
    <source>
        <dbReference type="ARBA" id="ARBA00022519"/>
    </source>
</evidence>
<accession>A0ABU0W4C1</accession>
<comment type="subcellular location">
    <subcellularLocation>
        <location evidence="1">Cell inner membrane</location>
        <topology evidence="1">Single-pass membrane protein</topology>
    </subcellularLocation>
</comment>
<evidence type="ECO:0000259" key="12">
    <source>
        <dbReference type="Pfam" id="PF12019"/>
    </source>
</evidence>
<dbReference type="EMBL" id="JAVDDT010000002">
    <property type="protein sequence ID" value="MDQ2068804.1"/>
    <property type="molecule type" value="Genomic_DNA"/>
</dbReference>
<evidence type="ECO:0000313" key="14">
    <source>
        <dbReference type="Proteomes" id="UP001239019"/>
    </source>
</evidence>
<keyword evidence="4" id="KW-0488">Methylation</keyword>
<evidence type="ECO:0000256" key="4">
    <source>
        <dbReference type="ARBA" id="ARBA00022481"/>
    </source>
</evidence>
<keyword evidence="5" id="KW-0997">Cell inner membrane</keyword>